<keyword evidence="5 7" id="KW-0378">Hydrolase</keyword>
<dbReference type="GO" id="GO:0046872">
    <property type="term" value="F:metal ion binding"/>
    <property type="evidence" value="ECO:0007669"/>
    <property type="project" value="UniProtKB-KW"/>
</dbReference>
<dbReference type="HOGENOM" id="CLU_015572_1_1_10"/>
<gene>
    <name evidence="7" type="ORF">Bcop_0837</name>
</gene>
<proteinExistence type="inferred from homology"/>
<evidence type="ECO:0000256" key="3">
    <source>
        <dbReference type="ARBA" id="ARBA00010286"/>
    </source>
</evidence>
<dbReference type="Pfam" id="PF01979">
    <property type="entry name" value="Amidohydro_1"/>
    <property type="match status" value="1"/>
</dbReference>
<dbReference type="OrthoDB" id="9765462at2"/>
<dbReference type="PANTHER" id="PTHR43668:SF4">
    <property type="entry name" value="ALLANTOINASE"/>
    <property type="match status" value="1"/>
</dbReference>
<dbReference type="GO" id="GO:0006145">
    <property type="term" value="P:purine nucleobase catabolic process"/>
    <property type="evidence" value="ECO:0007669"/>
    <property type="project" value="TreeGrafter"/>
</dbReference>
<dbReference type="eggNOG" id="COG0044">
    <property type="taxonomic scope" value="Bacteria"/>
</dbReference>
<dbReference type="SUPFAM" id="SSF51556">
    <property type="entry name" value="Metallo-dependent hydrolases"/>
    <property type="match status" value="1"/>
</dbReference>
<evidence type="ECO:0000313" key="7">
    <source>
        <dbReference type="EMBL" id="EGJ71050.1"/>
    </source>
</evidence>
<dbReference type="GO" id="GO:0005737">
    <property type="term" value="C:cytoplasm"/>
    <property type="evidence" value="ECO:0007669"/>
    <property type="project" value="TreeGrafter"/>
</dbReference>
<evidence type="ECO:0000256" key="2">
    <source>
        <dbReference type="ARBA" id="ARBA00002368"/>
    </source>
</evidence>
<dbReference type="Proteomes" id="UP000018439">
    <property type="component" value="Chromosome"/>
</dbReference>
<dbReference type="Gene3D" id="3.20.20.140">
    <property type="entry name" value="Metal-dependent hydrolases"/>
    <property type="match status" value="1"/>
</dbReference>
<name>F3ZTG0_9BACE</name>
<keyword evidence="4" id="KW-0479">Metal-binding</keyword>
<dbReference type="InterPro" id="IPR050138">
    <property type="entry name" value="DHOase/Allantoinase_Hydrolase"/>
</dbReference>
<dbReference type="InterPro" id="IPR032466">
    <property type="entry name" value="Metal_Hydrolase"/>
</dbReference>
<evidence type="ECO:0000313" key="8">
    <source>
        <dbReference type="Proteomes" id="UP000018439"/>
    </source>
</evidence>
<dbReference type="Gene3D" id="2.30.40.10">
    <property type="entry name" value="Urease, subunit C, domain 1"/>
    <property type="match status" value="1"/>
</dbReference>
<comment type="function">
    <text evidence="2">Catalyzes the reversible cyclization of carbamoyl aspartate to dihydroorotate.</text>
</comment>
<keyword evidence="8" id="KW-1185">Reference proteome</keyword>
<dbReference type="NCBIfam" id="NF006688">
    <property type="entry name" value="PRK09236.1"/>
    <property type="match status" value="1"/>
</dbReference>
<comment type="similarity">
    <text evidence="3">Belongs to the metallo-dependent hydrolases superfamily. DHOase family. Class I DHOase subfamily.</text>
</comment>
<feature type="domain" description="Amidohydrolase-related" evidence="6">
    <location>
        <begin position="53"/>
        <end position="429"/>
    </location>
</feature>
<dbReference type="CDD" id="cd01318">
    <property type="entry name" value="DHOase_IIb"/>
    <property type="match status" value="1"/>
</dbReference>
<protein>
    <submittedName>
        <fullName evidence="7">Allantoinase</fullName>
        <ecNumber evidence="7">3.5.2.5</ecNumber>
    </submittedName>
</protein>
<dbReference type="PANTHER" id="PTHR43668">
    <property type="entry name" value="ALLANTOINASE"/>
    <property type="match status" value="1"/>
</dbReference>
<dbReference type="InterPro" id="IPR006680">
    <property type="entry name" value="Amidohydro-rel"/>
</dbReference>
<sequence length="447" mass="49906">MKKTLIKNVIVVNEGKQYKASVTIDGEIIKKIVTHEECSDEEFDTVIDGSNQYLLPGIIDDHVHFRDPGLTQKGDISSESCAAVAGGVTSIMDMPNTTPQTTSLEALEEKLKLMANKCHTNYSCYFGATNQNVDILPQLDRHNICGVKVFMGASTGNMLVDRLKSLEAIFNNTNLLIATHCENQDLIRQNTQHYKQQNGNPDDLPLKYHPIIRSEEACFQSSSLAVRLAKESGARLHILHISTARELSLFDNKPLAEKQITAEACIGHLQFSDNDYEKFGTRIKCNPAIKTLEDRNTLRKAVSDGIIDVIATDHAPHLLSDKDGGALKAASGIPMIQFSLVSMLELVNQGVFSIEQIVQKMAHAPSAIYKINNRGYIREGYQADLVLVQKNDPWIVTQPLIQSSCKWSPFEKEQFNWKVKKTFVNGNLVYDNGEVDKSYHGQQLKFI</sequence>
<accession>F3ZTG0</accession>
<evidence type="ECO:0000256" key="5">
    <source>
        <dbReference type="ARBA" id="ARBA00022801"/>
    </source>
</evidence>
<comment type="cofactor">
    <cofactor evidence="1">
        <name>Zn(2+)</name>
        <dbReference type="ChEBI" id="CHEBI:29105"/>
    </cofactor>
</comment>
<dbReference type="SUPFAM" id="SSF51338">
    <property type="entry name" value="Composite domain of metallo-dependent hydrolases"/>
    <property type="match status" value="1"/>
</dbReference>
<dbReference type="PROSITE" id="PS00483">
    <property type="entry name" value="DIHYDROOROTASE_2"/>
    <property type="match status" value="1"/>
</dbReference>
<dbReference type="InterPro" id="IPR011059">
    <property type="entry name" value="Metal-dep_hydrolase_composite"/>
</dbReference>
<evidence type="ECO:0000256" key="4">
    <source>
        <dbReference type="ARBA" id="ARBA00022723"/>
    </source>
</evidence>
<evidence type="ECO:0000259" key="6">
    <source>
        <dbReference type="Pfam" id="PF01979"/>
    </source>
</evidence>
<dbReference type="GO" id="GO:0004038">
    <property type="term" value="F:allantoinase activity"/>
    <property type="evidence" value="ECO:0007669"/>
    <property type="project" value="UniProtKB-EC"/>
</dbReference>
<dbReference type="NCBIfam" id="TIGR00857">
    <property type="entry name" value="pyrC_multi"/>
    <property type="match status" value="1"/>
</dbReference>
<evidence type="ECO:0000256" key="1">
    <source>
        <dbReference type="ARBA" id="ARBA00001947"/>
    </source>
</evidence>
<dbReference type="AlphaFoldDB" id="F3ZTG0"/>
<dbReference type="EC" id="3.5.2.5" evidence="7"/>
<dbReference type="STRING" id="679937.Bcop_0837"/>
<dbReference type="InterPro" id="IPR002195">
    <property type="entry name" value="Dihydroorotase_CS"/>
</dbReference>
<organism evidence="7 8">
    <name type="scientific">Bacteroides coprosuis DSM 18011</name>
    <dbReference type="NCBI Taxonomy" id="679937"/>
    <lineage>
        <taxon>Bacteria</taxon>
        <taxon>Pseudomonadati</taxon>
        <taxon>Bacteroidota</taxon>
        <taxon>Bacteroidia</taxon>
        <taxon>Bacteroidales</taxon>
        <taxon>Bacteroidaceae</taxon>
        <taxon>Bacteroides</taxon>
    </lineage>
</organism>
<dbReference type="EMBL" id="CM001167">
    <property type="protein sequence ID" value="EGJ71050.1"/>
    <property type="molecule type" value="Genomic_DNA"/>
</dbReference>
<reference evidence="7 8" key="1">
    <citation type="journal article" date="2011" name="Stand. Genomic Sci.">
        <title>Non-contiguous finished genome sequence of Bacteroides coprosuis type strain (PC139).</title>
        <authorList>
            <person name="Land M."/>
            <person name="Held B."/>
            <person name="Gronow S."/>
            <person name="Abt B."/>
            <person name="Lucas S."/>
            <person name="Del Rio T.G."/>
            <person name="Nolan M."/>
            <person name="Tice H."/>
            <person name="Cheng J.F."/>
            <person name="Pitluck S."/>
            <person name="Liolios K."/>
            <person name="Pagani I."/>
            <person name="Ivanova N."/>
            <person name="Mavromatis K."/>
            <person name="Mikhailova N."/>
            <person name="Pati A."/>
            <person name="Tapia R."/>
            <person name="Han C."/>
            <person name="Goodwin L."/>
            <person name="Chen A."/>
            <person name="Palaniappan K."/>
            <person name="Hauser L."/>
            <person name="Brambilla E.M."/>
            <person name="Rohde M."/>
            <person name="Goker M."/>
            <person name="Detter J.C."/>
            <person name="Woyke T."/>
            <person name="Bristow J."/>
            <person name="Eisen J.A."/>
            <person name="Markowitz V."/>
            <person name="Hugenholtz P."/>
            <person name="Kyrpides N.C."/>
            <person name="Klenk H.P."/>
            <person name="Lapidus A."/>
        </authorList>
    </citation>
    <scope>NUCLEOTIDE SEQUENCE</scope>
    <source>
        <strain evidence="7 8">DSM 18011</strain>
    </source>
</reference>